<gene>
    <name evidence="3" type="ORF">O0S10_08840</name>
</gene>
<keyword evidence="1" id="KW-0732">Signal</keyword>
<feature type="domain" description="Solute-binding protein family 3/N-terminal" evidence="2">
    <location>
        <begin position="34"/>
        <end position="268"/>
    </location>
</feature>
<evidence type="ECO:0000313" key="4">
    <source>
        <dbReference type="Proteomes" id="UP001141422"/>
    </source>
</evidence>
<reference evidence="3" key="1">
    <citation type="submission" date="2022-12" db="EMBL/GenBank/DDBJ databases">
        <title>Isolation and characterisation of novel Methanocorpusculum spp. from native Australian herbivores indicates the genus is ancestrally host-associated.</title>
        <authorList>
            <person name="Volmer J.G."/>
            <person name="Soo R.M."/>
            <person name="Evans P.N."/>
            <person name="Hoedt E.C."/>
            <person name="Astorga Alsina A.L."/>
            <person name="Woodcroft B.J."/>
            <person name="Tyson G.W."/>
            <person name="Hugenholtz P."/>
            <person name="Morrison M."/>
        </authorList>
    </citation>
    <scope>NUCLEOTIDE SEQUENCE</scope>
    <source>
        <strain evidence="3">MG</strain>
    </source>
</reference>
<dbReference type="Pfam" id="PF00497">
    <property type="entry name" value="SBP_bac_3"/>
    <property type="match status" value="1"/>
</dbReference>
<dbReference type="Gene3D" id="3.40.190.10">
    <property type="entry name" value="Periplasmic binding protein-like II"/>
    <property type="match status" value="2"/>
</dbReference>
<dbReference type="RefSeq" id="WP_268925513.1">
    <property type="nucleotide sequence ID" value="NZ_JAPTGB010000021.1"/>
</dbReference>
<proteinExistence type="predicted"/>
<dbReference type="PANTHER" id="PTHR35936:SF19">
    <property type="entry name" value="AMINO-ACID-BINDING PROTEIN YXEM-RELATED"/>
    <property type="match status" value="1"/>
</dbReference>
<dbReference type="EMBL" id="JAPTGB010000021">
    <property type="protein sequence ID" value="MCZ0861323.1"/>
    <property type="molecule type" value="Genomic_DNA"/>
</dbReference>
<accession>A0ABT4IHU9</accession>
<evidence type="ECO:0000256" key="1">
    <source>
        <dbReference type="ARBA" id="ARBA00022729"/>
    </source>
</evidence>
<evidence type="ECO:0000259" key="2">
    <source>
        <dbReference type="SMART" id="SM00062"/>
    </source>
</evidence>
<dbReference type="Proteomes" id="UP001141422">
    <property type="component" value="Unassembled WGS sequence"/>
</dbReference>
<comment type="caution">
    <text evidence="3">The sequence shown here is derived from an EMBL/GenBank/DDBJ whole genome shotgun (WGS) entry which is preliminary data.</text>
</comment>
<dbReference type="SUPFAM" id="SSF53850">
    <property type="entry name" value="Periplasmic binding protein-like II"/>
    <property type="match status" value="1"/>
</dbReference>
<protein>
    <submittedName>
        <fullName evidence="3">Transporter substrate-binding domain-containing protein</fullName>
    </submittedName>
</protein>
<dbReference type="SMART" id="SM00062">
    <property type="entry name" value="PBPb"/>
    <property type="match status" value="1"/>
</dbReference>
<sequence length="307" mass="33647">MDKKVLYGVAGLCLVFAVLMAGCVNTPAEDDKKLYVVGIDAEYPPFSYLGDNGEFVGFDVDSVKWIAEQKGFNVKIQAVAWDGIIPALQTGKIDMVYSGMSITPDRLEKVNFTIPYWQVNQGIAVKTGSDVTMDQFTNGTIVIGVQRSCSADQWMQKAEDEDGLFGEEKYNQLVKNGNIKLYDSFPMSMVALEQGLVDAVIFDDVNIESYIQGKPQFTMLGSIETGEYYAVAVRKEDNDLRELMNAGITELMASEKWNELIGQYIVEDVVEPTVNETVVATTTPVNTTATVTANTTAVETTPVATTA</sequence>
<name>A0ABT4IHU9_9EURY</name>
<dbReference type="InterPro" id="IPR001638">
    <property type="entry name" value="Solute-binding_3/MltF_N"/>
</dbReference>
<dbReference type="PANTHER" id="PTHR35936">
    <property type="entry name" value="MEMBRANE-BOUND LYTIC MUREIN TRANSGLYCOSYLASE F"/>
    <property type="match status" value="1"/>
</dbReference>
<organism evidence="3 4">
    <name type="scientific">Methanocorpusculum petauri</name>
    <dbReference type="NCBI Taxonomy" id="3002863"/>
    <lineage>
        <taxon>Archaea</taxon>
        <taxon>Methanobacteriati</taxon>
        <taxon>Methanobacteriota</taxon>
        <taxon>Stenosarchaea group</taxon>
        <taxon>Methanomicrobia</taxon>
        <taxon>Methanomicrobiales</taxon>
        <taxon>Methanocorpusculaceae</taxon>
        <taxon>Methanocorpusculum</taxon>
    </lineage>
</organism>
<keyword evidence="4" id="KW-1185">Reference proteome</keyword>
<dbReference type="PROSITE" id="PS51257">
    <property type="entry name" value="PROKAR_LIPOPROTEIN"/>
    <property type="match status" value="1"/>
</dbReference>
<evidence type="ECO:0000313" key="3">
    <source>
        <dbReference type="EMBL" id="MCZ0861323.1"/>
    </source>
</evidence>